<gene>
    <name evidence="9" type="ORF">GSLYS_00008642001</name>
</gene>
<reference evidence="9 10" key="1">
    <citation type="submission" date="2024-04" db="EMBL/GenBank/DDBJ databases">
        <authorList>
            <consortium name="Genoscope - CEA"/>
            <person name="William W."/>
        </authorList>
    </citation>
    <scope>NUCLEOTIDE SEQUENCE [LARGE SCALE GENOMIC DNA]</scope>
</reference>
<feature type="region of interest" description="Disordered" evidence="8">
    <location>
        <begin position="1"/>
        <end position="174"/>
    </location>
</feature>
<feature type="compositionally biased region" description="Basic residues" evidence="8">
    <location>
        <begin position="113"/>
        <end position="129"/>
    </location>
</feature>
<dbReference type="GO" id="GO:0008380">
    <property type="term" value="P:RNA splicing"/>
    <property type="evidence" value="ECO:0007669"/>
    <property type="project" value="UniProtKB-KW"/>
</dbReference>
<feature type="compositionally biased region" description="Basic residues" evidence="8">
    <location>
        <begin position="66"/>
        <end position="100"/>
    </location>
</feature>
<evidence type="ECO:0000256" key="1">
    <source>
        <dbReference type="ARBA" id="ARBA00004324"/>
    </source>
</evidence>
<feature type="compositionally biased region" description="Low complexity" evidence="8">
    <location>
        <begin position="101"/>
        <end position="110"/>
    </location>
</feature>
<evidence type="ECO:0000256" key="7">
    <source>
        <dbReference type="ARBA" id="ARBA00023242"/>
    </source>
</evidence>
<keyword evidence="5" id="KW-0507">mRNA processing</keyword>
<evidence type="ECO:0000256" key="8">
    <source>
        <dbReference type="SAM" id="MobiDB-lite"/>
    </source>
</evidence>
<comment type="similarity">
    <text evidence="3">Belongs to the ARL6IP4 family.</text>
</comment>
<name>A0AAV2HLE4_LYMST</name>
<dbReference type="Pfam" id="PF10500">
    <property type="entry name" value="SR-25"/>
    <property type="match status" value="1"/>
</dbReference>
<organism evidence="9 10">
    <name type="scientific">Lymnaea stagnalis</name>
    <name type="common">Great pond snail</name>
    <name type="synonym">Helix stagnalis</name>
    <dbReference type="NCBI Taxonomy" id="6523"/>
    <lineage>
        <taxon>Eukaryota</taxon>
        <taxon>Metazoa</taxon>
        <taxon>Spiralia</taxon>
        <taxon>Lophotrochozoa</taxon>
        <taxon>Mollusca</taxon>
        <taxon>Gastropoda</taxon>
        <taxon>Heterobranchia</taxon>
        <taxon>Euthyneura</taxon>
        <taxon>Panpulmonata</taxon>
        <taxon>Hygrophila</taxon>
        <taxon>Lymnaeoidea</taxon>
        <taxon>Lymnaeidae</taxon>
        <taxon>Lymnaea</taxon>
    </lineage>
</organism>
<comment type="caution">
    <text evidence="9">The sequence shown here is derived from an EMBL/GenBank/DDBJ whole genome shotgun (WGS) entry which is preliminary data.</text>
</comment>
<dbReference type="Proteomes" id="UP001497497">
    <property type="component" value="Unassembled WGS sequence"/>
</dbReference>
<evidence type="ECO:0000256" key="3">
    <source>
        <dbReference type="ARBA" id="ARBA00006852"/>
    </source>
</evidence>
<feature type="compositionally biased region" description="Low complexity" evidence="8">
    <location>
        <begin position="23"/>
        <end position="35"/>
    </location>
</feature>
<evidence type="ECO:0000256" key="2">
    <source>
        <dbReference type="ARBA" id="ARBA00004604"/>
    </source>
</evidence>
<evidence type="ECO:0000256" key="5">
    <source>
        <dbReference type="ARBA" id="ARBA00022664"/>
    </source>
</evidence>
<feature type="compositionally biased region" description="Basic and acidic residues" evidence="8">
    <location>
        <begin position="145"/>
        <end position="160"/>
    </location>
</feature>
<keyword evidence="7" id="KW-0539">Nucleus</keyword>
<evidence type="ECO:0000313" key="9">
    <source>
        <dbReference type="EMBL" id="CAL1534682.1"/>
    </source>
</evidence>
<evidence type="ECO:0000256" key="4">
    <source>
        <dbReference type="ARBA" id="ARBA00017993"/>
    </source>
</evidence>
<dbReference type="GO" id="GO:0005730">
    <property type="term" value="C:nucleolus"/>
    <property type="evidence" value="ECO:0007669"/>
    <property type="project" value="UniProtKB-SubCell"/>
</dbReference>
<protein>
    <recommendedName>
        <fullName evidence="4">ADP-ribosylation factor-like protein 6-interacting protein 4</fullName>
    </recommendedName>
</protein>
<evidence type="ECO:0000313" key="10">
    <source>
        <dbReference type="Proteomes" id="UP001497497"/>
    </source>
</evidence>
<keyword evidence="6" id="KW-0508">mRNA splicing</keyword>
<dbReference type="EMBL" id="CAXITT010000179">
    <property type="protein sequence ID" value="CAL1534682.1"/>
    <property type="molecule type" value="Genomic_DNA"/>
</dbReference>
<dbReference type="GO" id="GO:0016607">
    <property type="term" value="C:nuclear speck"/>
    <property type="evidence" value="ECO:0007669"/>
    <property type="project" value="UniProtKB-SubCell"/>
</dbReference>
<comment type="subcellular location">
    <subcellularLocation>
        <location evidence="1">Nucleus speckle</location>
    </subcellularLocation>
    <subcellularLocation>
        <location evidence="2">Nucleus</location>
        <location evidence="2">Nucleolus</location>
    </subcellularLocation>
</comment>
<proteinExistence type="inferred from homology"/>
<sequence>MDDKSTARKSRSKLKSRKKSRHFSSSTSSSSSSESDQTDDNRNGSKKKRMSSSSSTSSSSSSRSRSSSKRGKKRRKSSSKKDSYKKKKSKTPKKKKKRSRSSSASSSSSSPERKKKRKKKKKKKKKKEKCKRETKVIAVELQLPVKEKNSPDAQHEDVPTGRRSGPKPRVIKPMTREEWEKQQSIIRRVYDEETGRERLIKGDGEVLEEIVTKNRHLEINKTATRGDGQHYAKQLGML</sequence>
<feature type="compositionally biased region" description="Basic residues" evidence="8">
    <location>
        <begin position="7"/>
        <end position="22"/>
    </location>
</feature>
<accession>A0AAV2HLE4</accession>
<dbReference type="GO" id="GO:0006397">
    <property type="term" value="P:mRNA processing"/>
    <property type="evidence" value="ECO:0007669"/>
    <property type="project" value="UniProtKB-KW"/>
</dbReference>
<keyword evidence="10" id="KW-1185">Reference proteome</keyword>
<feature type="compositionally biased region" description="Low complexity" evidence="8">
    <location>
        <begin position="51"/>
        <end position="65"/>
    </location>
</feature>
<evidence type="ECO:0000256" key="6">
    <source>
        <dbReference type="ARBA" id="ARBA00023187"/>
    </source>
</evidence>
<dbReference type="InterPro" id="IPR019532">
    <property type="entry name" value="Nucl_RNA-splicing_assoc_SR-25"/>
</dbReference>
<dbReference type="AlphaFoldDB" id="A0AAV2HLE4"/>